<feature type="compositionally biased region" description="Polar residues" evidence="5">
    <location>
        <begin position="34"/>
        <end position="46"/>
    </location>
</feature>
<evidence type="ECO:0000256" key="4">
    <source>
        <dbReference type="ARBA" id="ARBA00022807"/>
    </source>
</evidence>
<feature type="region of interest" description="Disordered" evidence="5">
    <location>
        <begin position="14"/>
        <end position="46"/>
    </location>
</feature>
<dbReference type="Proteomes" id="UP000075880">
    <property type="component" value="Unassembled WGS sequence"/>
</dbReference>
<dbReference type="GO" id="GO:0006508">
    <property type="term" value="P:proteolysis"/>
    <property type="evidence" value="ECO:0007669"/>
    <property type="project" value="UniProtKB-KW"/>
</dbReference>
<dbReference type="EnsemblMetazoa" id="ENSAATROPT012251">
    <property type="protein sequence ID" value="ENSAATROPP011112"/>
    <property type="gene ID" value="ENSAATROPG009970"/>
</dbReference>
<evidence type="ECO:0000313" key="7">
    <source>
        <dbReference type="EnsemblMetazoa" id="ENSAATROPP011112"/>
    </source>
</evidence>
<evidence type="ECO:0000259" key="6">
    <source>
        <dbReference type="PROSITE" id="PS50600"/>
    </source>
</evidence>
<dbReference type="GO" id="GO:0016929">
    <property type="term" value="F:deSUMOylase activity"/>
    <property type="evidence" value="ECO:0007669"/>
    <property type="project" value="TreeGrafter"/>
</dbReference>
<dbReference type="Gene3D" id="3.40.395.10">
    <property type="entry name" value="Adenoviral Proteinase, Chain A"/>
    <property type="match status" value="1"/>
</dbReference>
<name>A0AAG5DIN0_ANOAO</name>
<feature type="region of interest" description="Disordered" evidence="5">
    <location>
        <begin position="211"/>
        <end position="266"/>
    </location>
</feature>
<feature type="compositionally biased region" description="Basic and acidic residues" evidence="5">
    <location>
        <begin position="18"/>
        <end position="28"/>
    </location>
</feature>
<evidence type="ECO:0000313" key="8">
    <source>
        <dbReference type="Proteomes" id="UP000075880"/>
    </source>
</evidence>
<dbReference type="PANTHER" id="PTHR12606">
    <property type="entry name" value="SENTRIN/SUMO-SPECIFIC PROTEASE"/>
    <property type="match status" value="1"/>
</dbReference>
<keyword evidence="3" id="KW-0378">Hydrolase</keyword>
<keyword evidence="4" id="KW-0788">Thiol protease</keyword>
<sequence>MIPEIISRLKQIITGGGENKDPPGEAGHHGSMAGVTQNGAHPYASSTVSSNVRRFSDLTDSSQVNNVDGVNEDATFSTLRTAPLSRTMISSRSMAKRSTNGPPMLIPIKTTAHAGSSVIEEYLRSGSQYVSRQQNGEIPTQLRFGGHTNPVVNIDPELTNEFRNVVRTKCSLPPYRTVDQSTHYVSDHERKLSIQHDTREAYEKLMKNFIPLSRDPLNPGAKLNSNRGSLNGDIQRSSMQKDASIDKVGQSGNKDDDRDEAENTKCGQLFTTIDSMQLLSMVEGGERESRKPPTEMVNSIQDKFQTKHVFRDNIIQDVQQRYGSFCTSRKSLIEQEKERVSRFTRNTQEQEGQTRNNMFNYICSSYKFEFLDDLELEEAAQKGAQEVPLPALTQAQLDLIHRKLRSGNEVVADKFNLKIRGSDLVTLQGTNWLNDEVINFYMELLRERSELKHDQGLPKVYTMNTFFLPRLLQTGHSGVRRWTRKVDLLAYDMIVVPVHVNGIHWCMSIVDLRRKTIHYYDSMGSPNNAVLNALECYLAEESLDKRKTPFDTSGFTKANIRECPRQENGSDCGVFSCMFAEFLTRDHPITFDQSKMQYFRQKMMVEIVTSQLLT</sequence>
<dbReference type="GO" id="GO:0016926">
    <property type="term" value="P:protein desumoylation"/>
    <property type="evidence" value="ECO:0007669"/>
    <property type="project" value="TreeGrafter"/>
</dbReference>
<dbReference type="PANTHER" id="PTHR12606:SF141">
    <property type="entry name" value="GH15225P-RELATED"/>
    <property type="match status" value="1"/>
</dbReference>
<dbReference type="FunFam" id="3.40.395.10:FF:000001">
    <property type="entry name" value="Sentrin-specific protease 1"/>
    <property type="match status" value="1"/>
</dbReference>
<evidence type="ECO:0000256" key="5">
    <source>
        <dbReference type="SAM" id="MobiDB-lite"/>
    </source>
</evidence>
<feature type="domain" description="Ubiquitin-like protease family profile" evidence="6">
    <location>
        <begin position="417"/>
        <end position="583"/>
    </location>
</feature>
<evidence type="ECO:0000256" key="3">
    <source>
        <dbReference type="ARBA" id="ARBA00022801"/>
    </source>
</evidence>
<organism evidence="7 8">
    <name type="scientific">Anopheles atroparvus</name>
    <name type="common">European mosquito</name>
    <dbReference type="NCBI Taxonomy" id="41427"/>
    <lineage>
        <taxon>Eukaryota</taxon>
        <taxon>Metazoa</taxon>
        <taxon>Ecdysozoa</taxon>
        <taxon>Arthropoda</taxon>
        <taxon>Hexapoda</taxon>
        <taxon>Insecta</taxon>
        <taxon>Pterygota</taxon>
        <taxon>Neoptera</taxon>
        <taxon>Endopterygota</taxon>
        <taxon>Diptera</taxon>
        <taxon>Nematocera</taxon>
        <taxon>Culicoidea</taxon>
        <taxon>Culicidae</taxon>
        <taxon>Anophelinae</taxon>
        <taxon>Anopheles</taxon>
    </lineage>
</organism>
<dbReference type="PROSITE" id="PS50600">
    <property type="entry name" value="ULP_PROTEASE"/>
    <property type="match status" value="1"/>
</dbReference>
<evidence type="ECO:0000256" key="1">
    <source>
        <dbReference type="ARBA" id="ARBA00005234"/>
    </source>
</evidence>
<protein>
    <recommendedName>
        <fullName evidence="6">Ubiquitin-like protease family profile domain-containing protein</fullName>
    </recommendedName>
</protein>
<dbReference type="InterPro" id="IPR038765">
    <property type="entry name" value="Papain-like_cys_pep_sf"/>
</dbReference>
<feature type="compositionally biased region" description="Polar residues" evidence="5">
    <location>
        <begin position="223"/>
        <end position="241"/>
    </location>
</feature>
<reference evidence="7" key="1">
    <citation type="submission" date="2024-04" db="UniProtKB">
        <authorList>
            <consortium name="EnsemblMetazoa"/>
        </authorList>
    </citation>
    <scope>IDENTIFICATION</scope>
    <source>
        <strain evidence="7">EBRO</strain>
    </source>
</reference>
<keyword evidence="8" id="KW-1185">Reference proteome</keyword>
<keyword evidence="2" id="KW-0645">Protease</keyword>
<dbReference type="InterPro" id="IPR003653">
    <property type="entry name" value="Peptidase_C48_C"/>
</dbReference>
<dbReference type="GO" id="GO:0005634">
    <property type="term" value="C:nucleus"/>
    <property type="evidence" value="ECO:0007669"/>
    <property type="project" value="TreeGrafter"/>
</dbReference>
<dbReference type="GO" id="GO:0080090">
    <property type="term" value="P:regulation of primary metabolic process"/>
    <property type="evidence" value="ECO:0007669"/>
    <property type="project" value="UniProtKB-ARBA"/>
</dbReference>
<dbReference type="Pfam" id="PF02902">
    <property type="entry name" value="Peptidase_C48"/>
    <property type="match status" value="1"/>
</dbReference>
<dbReference type="SUPFAM" id="SSF54001">
    <property type="entry name" value="Cysteine proteinases"/>
    <property type="match status" value="1"/>
</dbReference>
<evidence type="ECO:0000256" key="2">
    <source>
        <dbReference type="ARBA" id="ARBA00022670"/>
    </source>
</evidence>
<accession>A0AAG5DIN0</accession>
<dbReference type="GO" id="GO:0060255">
    <property type="term" value="P:regulation of macromolecule metabolic process"/>
    <property type="evidence" value="ECO:0007669"/>
    <property type="project" value="UniProtKB-ARBA"/>
</dbReference>
<comment type="similarity">
    <text evidence="1">Belongs to the peptidase C48 family.</text>
</comment>
<dbReference type="AlphaFoldDB" id="A0AAG5DIN0"/>
<proteinExistence type="inferred from homology"/>